<dbReference type="InterPro" id="IPR016874">
    <property type="entry name" value="TcmP-like"/>
</dbReference>
<dbReference type="InterPro" id="IPR029063">
    <property type="entry name" value="SAM-dependent_MTases_sf"/>
</dbReference>
<dbReference type="Proteomes" id="UP000193920">
    <property type="component" value="Unassembled WGS sequence"/>
</dbReference>
<evidence type="ECO:0000313" key="3">
    <source>
        <dbReference type="EMBL" id="ORY28350.1"/>
    </source>
</evidence>
<dbReference type="Gene3D" id="3.40.50.150">
    <property type="entry name" value="Vaccinia Virus protein VP39"/>
    <property type="match status" value="1"/>
</dbReference>
<dbReference type="InterPro" id="IPR007213">
    <property type="entry name" value="Ppm1/Ppm2/Tcmp"/>
</dbReference>
<sequence>MTKEDINLGAVQETLLIPLYSRSLEAKNEHPRFDAHYDVELINKINYDFSKFHAKMSNEGCIVRTIILDREVNKFIEEHPDCVVLNFGCGLCTRTKRLDIKNSTWYNIDLPDAIELRNKLLGKQQNCYDIPKSMLDETWADEVKVQPGQAILVIVEGVFMYLTEEEIRTFFNIIKKNYKKAFALIEIIHTMFANNTKYHDTAKNTNATFKWGIKHGKELEKITPGIKYFEEWNYFDLFENQGFLFNTFTKVGFIKNICNKIAAYEITSE</sequence>
<dbReference type="PANTHER" id="PTHR43619:SF2">
    <property type="entry name" value="S-ADENOSYL-L-METHIONINE-DEPENDENT METHYLTRANSFERASES SUPERFAMILY PROTEIN"/>
    <property type="match status" value="1"/>
</dbReference>
<comment type="caution">
    <text evidence="3">The sequence shown here is derived from an EMBL/GenBank/DDBJ whole genome shotgun (WGS) entry which is preliminary data.</text>
</comment>
<dbReference type="SUPFAM" id="SSF53335">
    <property type="entry name" value="S-adenosyl-L-methionine-dependent methyltransferases"/>
    <property type="match status" value="1"/>
</dbReference>
<evidence type="ECO:0000256" key="1">
    <source>
        <dbReference type="ARBA" id="ARBA00022603"/>
    </source>
</evidence>
<dbReference type="EMBL" id="MCOG01000186">
    <property type="protein sequence ID" value="ORY28350.1"/>
    <property type="molecule type" value="Genomic_DNA"/>
</dbReference>
<keyword evidence="4" id="KW-1185">Reference proteome</keyword>
<reference evidence="3 4" key="1">
    <citation type="submission" date="2016-08" db="EMBL/GenBank/DDBJ databases">
        <title>A Parts List for Fungal Cellulosomes Revealed by Comparative Genomics.</title>
        <authorList>
            <consortium name="DOE Joint Genome Institute"/>
            <person name="Haitjema C.H."/>
            <person name="Gilmore S.P."/>
            <person name="Henske J.K."/>
            <person name="Solomon K.V."/>
            <person name="De Groot R."/>
            <person name="Kuo A."/>
            <person name="Mondo S.J."/>
            <person name="Salamov A.A."/>
            <person name="Labutti K."/>
            <person name="Zhao Z."/>
            <person name="Chiniquy J."/>
            <person name="Barry K."/>
            <person name="Brewer H.M."/>
            <person name="Purvine S.O."/>
            <person name="Wright A.T."/>
            <person name="Boxma B."/>
            <person name="Van Alen T."/>
            <person name="Hackstein J.H."/>
            <person name="Baker S.E."/>
            <person name="Grigoriev I.V."/>
            <person name="O'Malley M.A."/>
        </authorList>
    </citation>
    <scope>NUCLEOTIDE SEQUENCE [LARGE SCALE GENOMIC DNA]</scope>
    <source>
        <strain evidence="3 4">G1</strain>
    </source>
</reference>
<keyword evidence="1 3" id="KW-0489">Methyltransferase</keyword>
<accession>A0A1Y2B1C0</accession>
<name>A0A1Y2B1C0_9FUNG</name>
<dbReference type="STRING" id="1754190.A0A1Y2B1C0"/>
<proteinExistence type="predicted"/>
<dbReference type="OrthoDB" id="203237at2759"/>
<evidence type="ECO:0000313" key="4">
    <source>
        <dbReference type="Proteomes" id="UP000193920"/>
    </source>
</evidence>
<dbReference type="Pfam" id="PF04072">
    <property type="entry name" value="LCM"/>
    <property type="match status" value="1"/>
</dbReference>
<evidence type="ECO:0000256" key="2">
    <source>
        <dbReference type="ARBA" id="ARBA00022679"/>
    </source>
</evidence>
<dbReference type="GO" id="GO:0008168">
    <property type="term" value="F:methyltransferase activity"/>
    <property type="evidence" value="ECO:0007669"/>
    <property type="project" value="UniProtKB-KW"/>
</dbReference>
<dbReference type="PANTHER" id="PTHR43619">
    <property type="entry name" value="S-ADENOSYL-L-METHIONINE-DEPENDENT METHYLTRANSFERASE YKTD-RELATED"/>
    <property type="match status" value="1"/>
</dbReference>
<protein>
    <submittedName>
        <fullName evidence="3">Polyketide synthesis O-methyltransferase</fullName>
    </submittedName>
</protein>
<dbReference type="AlphaFoldDB" id="A0A1Y2B1C0"/>
<dbReference type="PIRSF" id="PIRSF028177">
    <property type="entry name" value="Polyketide_synth_Omtfrase_TcmP"/>
    <property type="match status" value="1"/>
</dbReference>
<dbReference type="GO" id="GO:0032259">
    <property type="term" value="P:methylation"/>
    <property type="evidence" value="ECO:0007669"/>
    <property type="project" value="UniProtKB-KW"/>
</dbReference>
<organism evidence="3 4">
    <name type="scientific">Neocallimastix californiae</name>
    <dbReference type="NCBI Taxonomy" id="1754190"/>
    <lineage>
        <taxon>Eukaryota</taxon>
        <taxon>Fungi</taxon>
        <taxon>Fungi incertae sedis</taxon>
        <taxon>Chytridiomycota</taxon>
        <taxon>Chytridiomycota incertae sedis</taxon>
        <taxon>Neocallimastigomycetes</taxon>
        <taxon>Neocallimastigales</taxon>
        <taxon>Neocallimastigaceae</taxon>
        <taxon>Neocallimastix</taxon>
    </lineage>
</organism>
<gene>
    <name evidence="3" type="ORF">LY90DRAFT_705712</name>
</gene>
<keyword evidence="2 3" id="KW-0808">Transferase</keyword>